<proteinExistence type="predicted"/>
<evidence type="ECO:0000256" key="2">
    <source>
        <dbReference type="ARBA" id="ARBA00022723"/>
    </source>
</evidence>
<gene>
    <name evidence="8" type="ORF">C7Y72_02425</name>
</gene>
<keyword evidence="1" id="KW-0349">Heme</keyword>
<evidence type="ECO:0000256" key="5">
    <source>
        <dbReference type="ARBA" id="ARBA00049896"/>
    </source>
</evidence>
<reference evidence="8 9" key="1">
    <citation type="submission" date="2018-03" db="EMBL/GenBank/DDBJ databases">
        <title>Aquarubrobacter algicola gen. nov., sp. nov., a novel actinobacterium isolated from shallow eutrophic lake during the end of cyanobacterial harmful algal blooms.</title>
        <authorList>
            <person name="Chun S.J."/>
        </authorList>
    </citation>
    <scope>NUCLEOTIDE SEQUENCE [LARGE SCALE GENOMIC DNA]</scope>
    <source>
        <strain evidence="8 9">Seoho-28</strain>
    </source>
</reference>
<dbReference type="Proteomes" id="UP000240739">
    <property type="component" value="Unassembled WGS sequence"/>
</dbReference>
<evidence type="ECO:0000313" key="8">
    <source>
        <dbReference type="EMBL" id="PTL60677.1"/>
    </source>
</evidence>
<comment type="caution">
    <text evidence="8">The sequence shown here is derived from an EMBL/GenBank/DDBJ whole genome shotgun (WGS) entry which is preliminary data.</text>
</comment>
<evidence type="ECO:0000256" key="6">
    <source>
        <dbReference type="ARBA" id="ARBA00049935"/>
    </source>
</evidence>
<evidence type="ECO:0000256" key="7">
    <source>
        <dbReference type="ARBA" id="ARBA00050019"/>
    </source>
</evidence>
<keyword evidence="9" id="KW-1185">Reference proteome</keyword>
<evidence type="ECO:0000256" key="4">
    <source>
        <dbReference type="ARBA" id="ARBA00023444"/>
    </source>
</evidence>
<dbReference type="EC" id="1.3.98.5" evidence="7"/>
<dbReference type="Pfam" id="PF06778">
    <property type="entry name" value="Chlor_dismutase"/>
    <property type="match status" value="1"/>
</dbReference>
<dbReference type="GO" id="GO:0046872">
    <property type="term" value="F:metal ion binding"/>
    <property type="evidence" value="ECO:0007669"/>
    <property type="project" value="UniProtKB-KW"/>
</dbReference>
<sequence length="190" mass="20880">MVPQPTVFAAGRTGPWRIESSTAVLGEGLPVAPRLTVAPAATPVVDAAWCVRGVHGHARYATAAEARELAARSAPLGRREATCGAMILVRKSAAWWALAQDERRELLEERSRHVSAGARYLPEVARRLFHGREMAEPFDFVTWFDFAPSARDAFDTLVATLRSTEEWTYVDREVDVRLLREDTGAPVPGG</sequence>
<accession>A0A2T4UN65</accession>
<dbReference type="SUPFAM" id="SSF54909">
    <property type="entry name" value="Dimeric alpha+beta barrel"/>
    <property type="match status" value="1"/>
</dbReference>
<evidence type="ECO:0000256" key="1">
    <source>
        <dbReference type="ARBA" id="ARBA00022617"/>
    </source>
</evidence>
<evidence type="ECO:0000313" key="9">
    <source>
        <dbReference type="Proteomes" id="UP000240739"/>
    </source>
</evidence>
<keyword evidence="2" id="KW-0479">Metal-binding</keyword>
<name>A0A2T4UN65_9ACTN</name>
<dbReference type="OrthoDB" id="9782564at2"/>
<protein>
    <recommendedName>
        <fullName evidence="7">hydrogen peroxide-dependent heme synthase</fullName>
        <ecNumber evidence="7">1.3.98.5</ecNumber>
    </recommendedName>
</protein>
<comment type="catalytic activity">
    <reaction evidence="5">
        <text>Fe-coproporphyrin III + 2 H2O2 + 2 H(+) = heme b + 2 CO2 + 4 H2O</text>
        <dbReference type="Rhea" id="RHEA:56516"/>
        <dbReference type="ChEBI" id="CHEBI:15377"/>
        <dbReference type="ChEBI" id="CHEBI:15378"/>
        <dbReference type="ChEBI" id="CHEBI:16240"/>
        <dbReference type="ChEBI" id="CHEBI:16526"/>
        <dbReference type="ChEBI" id="CHEBI:60344"/>
        <dbReference type="ChEBI" id="CHEBI:68438"/>
        <dbReference type="EC" id="1.3.98.5"/>
    </reaction>
    <physiologicalReaction direction="left-to-right" evidence="5">
        <dbReference type="Rhea" id="RHEA:56517"/>
    </physiologicalReaction>
</comment>
<dbReference type="GO" id="GO:0016491">
    <property type="term" value="F:oxidoreductase activity"/>
    <property type="evidence" value="ECO:0007669"/>
    <property type="project" value="InterPro"/>
</dbReference>
<dbReference type="InterPro" id="IPR010644">
    <property type="entry name" value="ChdC/CLD"/>
</dbReference>
<evidence type="ECO:0000256" key="3">
    <source>
        <dbReference type="ARBA" id="ARBA00023004"/>
    </source>
</evidence>
<keyword evidence="3" id="KW-0408">Iron</keyword>
<dbReference type="EMBL" id="PYYB01000001">
    <property type="protein sequence ID" value="PTL60677.1"/>
    <property type="molecule type" value="Genomic_DNA"/>
</dbReference>
<dbReference type="AlphaFoldDB" id="A0A2T4UN65"/>
<dbReference type="InterPro" id="IPR011008">
    <property type="entry name" value="Dimeric_a/b-barrel"/>
</dbReference>
<comment type="cofactor">
    <cofactor evidence="6">
        <name>Fe-coproporphyrin III</name>
        <dbReference type="ChEBI" id="CHEBI:68438"/>
    </cofactor>
</comment>
<dbReference type="GO" id="GO:0020037">
    <property type="term" value="F:heme binding"/>
    <property type="evidence" value="ECO:0007669"/>
    <property type="project" value="InterPro"/>
</dbReference>
<dbReference type="Gene3D" id="3.30.70.3420">
    <property type="match status" value="1"/>
</dbReference>
<comment type="pathway">
    <text evidence="4">Porphyrin-containing compound metabolism.</text>
</comment>
<organism evidence="8 9">
    <name type="scientific">Paraconexibacter algicola</name>
    <dbReference type="NCBI Taxonomy" id="2133960"/>
    <lineage>
        <taxon>Bacteria</taxon>
        <taxon>Bacillati</taxon>
        <taxon>Actinomycetota</taxon>
        <taxon>Thermoleophilia</taxon>
        <taxon>Solirubrobacterales</taxon>
        <taxon>Paraconexibacteraceae</taxon>
        <taxon>Paraconexibacter</taxon>
    </lineage>
</organism>